<dbReference type="GO" id="GO:0042586">
    <property type="term" value="F:peptide deformylase activity"/>
    <property type="evidence" value="ECO:0007669"/>
    <property type="project" value="UniProtKB-UniRule"/>
</dbReference>
<keyword evidence="2" id="KW-0648">Protein biosynthesis</keyword>
<dbReference type="PIRSF" id="PIRSF004749">
    <property type="entry name" value="Pep_def"/>
    <property type="match status" value="1"/>
</dbReference>
<comment type="similarity">
    <text evidence="1 2">Belongs to the polypeptide deformylase family.</text>
</comment>
<dbReference type="NCBIfam" id="NF001159">
    <property type="entry name" value="PRK00150.1-3"/>
    <property type="match status" value="1"/>
</dbReference>
<gene>
    <name evidence="2" type="primary">def</name>
    <name evidence="3" type="ORF">UT27_C0005G0018</name>
</gene>
<evidence type="ECO:0000256" key="1">
    <source>
        <dbReference type="ARBA" id="ARBA00010759"/>
    </source>
</evidence>
<dbReference type="EMBL" id="LBWE01000005">
    <property type="protein sequence ID" value="KKR01818.1"/>
    <property type="molecule type" value="Genomic_DNA"/>
</dbReference>
<keyword evidence="2" id="KW-0408">Iron</keyword>
<dbReference type="PRINTS" id="PR01576">
    <property type="entry name" value="PDEFORMYLASE"/>
</dbReference>
<comment type="cofactor">
    <cofactor evidence="2">
        <name>Fe(2+)</name>
        <dbReference type="ChEBI" id="CHEBI:29033"/>
    </cofactor>
    <text evidence="2">Binds 1 Fe(2+) ion.</text>
</comment>
<accession>A0A837HYD3</accession>
<dbReference type="InterPro" id="IPR036821">
    <property type="entry name" value="Peptide_deformylase_sf"/>
</dbReference>
<dbReference type="Gene3D" id="3.90.45.10">
    <property type="entry name" value="Peptide deformylase"/>
    <property type="match status" value="1"/>
</dbReference>
<dbReference type="AlphaFoldDB" id="A0A837HYD3"/>
<reference evidence="3 4" key="1">
    <citation type="journal article" date="2015" name="Nature">
        <title>rRNA introns, odd ribosomes, and small enigmatic genomes across a large radiation of phyla.</title>
        <authorList>
            <person name="Brown C.T."/>
            <person name="Hug L.A."/>
            <person name="Thomas B.C."/>
            <person name="Sharon I."/>
            <person name="Castelle C.J."/>
            <person name="Singh A."/>
            <person name="Wilkins M.J."/>
            <person name="Williams K.H."/>
            <person name="Banfield J.F."/>
        </authorList>
    </citation>
    <scope>NUCLEOTIDE SEQUENCE [LARGE SCALE GENOMIC DNA]</scope>
</reference>
<dbReference type="SUPFAM" id="SSF56420">
    <property type="entry name" value="Peptide deformylase"/>
    <property type="match status" value="1"/>
</dbReference>
<evidence type="ECO:0000256" key="2">
    <source>
        <dbReference type="HAMAP-Rule" id="MF_00163"/>
    </source>
</evidence>
<dbReference type="EC" id="3.5.1.88" evidence="2"/>
<comment type="catalytic activity">
    <reaction evidence="2">
        <text>N-terminal N-formyl-L-methionyl-[peptide] + H2O = N-terminal L-methionyl-[peptide] + formate</text>
        <dbReference type="Rhea" id="RHEA:24420"/>
        <dbReference type="Rhea" id="RHEA-COMP:10639"/>
        <dbReference type="Rhea" id="RHEA-COMP:10640"/>
        <dbReference type="ChEBI" id="CHEBI:15377"/>
        <dbReference type="ChEBI" id="CHEBI:15740"/>
        <dbReference type="ChEBI" id="CHEBI:49298"/>
        <dbReference type="ChEBI" id="CHEBI:64731"/>
        <dbReference type="EC" id="3.5.1.88"/>
    </reaction>
</comment>
<evidence type="ECO:0000313" key="4">
    <source>
        <dbReference type="Proteomes" id="UP000033998"/>
    </source>
</evidence>
<feature type="active site" evidence="2">
    <location>
        <position position="150"/>
    </location>
</feature>
<organism evidence="3 4">
    <name type="scientific">Candidatus Nomurabacteria bacterium GW2011_GWD2_39_12</name>
    <dbReference type="NCBI Taxonomy" id="1618759"/>
    <lineage>
        <taxon>Bacteria</taxon>
        <taxon>Candidatus Nomuraibacteriota</taxon>
    </lineage>
</organism>
<dbReference type="HAMAP" id="MF_00163">
    <property type="entry name" value="Pep_deformylase"/>
    <property type="match status" value="1"/>
</dbReference>
<feature type="binding site" evidence="2">
    <location>
        <position position="153"/>
    </location>
    <ligand>
        <name>Fe cation</name>
        <dbReference type="ChEBI" id="CHEBI:24875"/>
    </ligand>
</feature>
<dbReference type="GO" id="GO:0046872">
    <property type="term" value="F:metal ion binding"/>
    <property type="evidence" value="ECO:0007669"/>
    <property type="project" value="UniProtKB-KW"/>
</dbReference>
<evidence type="ECO:0000313" key="3">
    <source>
        <dbReference type="EMBL" id="KKR01818.1"/>
    </source>
</evidence>
<sequence length="173" mass="19651">MKKILQQKEKVLRQIAHEVHIREIKTTKIKKVLKEMSVALKSQSDGVAIAAPQIGYSLRIFVVSGKIFLEDFGKNALEKKEKLKDLVLINPKISKLSREKEWMPEGCLSVRPLYGKTFRSKKALITAYDENGKKFTRGASGLLAQIFQHETDHLDGILFIDHAKDIKAEEPKP</sequence>
<keyword evidence="2" id="KW-0479">Metal-binding</keyword>
<feature type="binding site" evidence="2">
    <location>
        <position position="107"/>
    </location>
    <ligand>
        <name>Fe cation</name>
        <dbReference type="ChEBI" id="CHEBI:24875"/>
    </ligand>
</feature>
<dbReference type="PANTHER" id="PTHR10458">
    <property type="entry name" value="PEPTIDE DEFORMYLASE"/>
    <property type="match status" value="1"/>
</dbReference>
<dbReference type="Proteomes" id="UP000033998">
    <property type="component" value="Unassembled WGS sequence"/>
</dbReference>
<proteinExistence type="inferred from homology"/>
<feature type="binding site" evidence="2">
    <location>
        <position position="149"/>
    </location>
    <ligand>
        <name>Fe cation</name>
        <dbReference type="ChEBI" id="CHEBI:24875"/>
    </ligand>
</feature>
<dbReference type="PANTHER" id="PTHR10458:SF22">
    <property type="entry name" value="PEPTIDE DEFORMYLASE"/>
    <property type="match status" value="1"/>
</dbReference>
<comment type="caution">
    <text evidence="3">The sequence shown here is derived from an EMBL/GenBank/DDBJ whole genome shotgun (WGS) entry which is preliminary data.</text>
</comment>
<keyword evidence="2" id="KW-0378">Hydrolase</keyword>
<dbReference type="InterPro" id="IPR023635">
    <property type="entry name" value="Peptide_deformylase"/>
</dbReference>
<name>A0A837HYD3_9BACT</name>
<dbReference type="GO" id="GO:0006412">
    <property type="term" value="P:translation"/>
    <property type="evidence" value="ECO:0007669"/>
    <property type="project" value="UniProtKB-UniRule"/>
</dbReference>
<dbReference type="Pfam" id="PF01327">
    <property type="entry name" value="Pep_deformylase"/>
    <property type="match status" value="1"/>
</dbReference>
<protein>
    <recommendedName>
        <fullName evidence="2">Peptide deformylase</fullName>
        <shortName evidence="2">PDF</shortName>
        <ecNumber evidence="2">3.5.1.88</ecNumber>
    </recommendedName>
    <alternativeName>
        <fullName evidence="2">Polypeptide deformylase</fullName>
    </alternativeName>
</protein>
<comment type="function">
    <text evidence="2">Removes the formyl group from the N-terminal Met of newly synthesized proteins. Requires at least a dipeptide for an efficient rate of reaction. N-terminal L-methionine is a prerequisite for activity but the enzyme has broad specificity at other positions.</text>
</comment>
<dbReference type="NCBIfam" id="TIGR00079">
    <property type="entry name" value="pept_deformyl"/>
    <property type="match status" value="1"/>
</dbReference>
<dbReference type="CDD" id="cd00487">
    <property type="entry name" value="Pep_deformylase"/>
    <property type="match status" value="1"/>
</dbReference>